<evidence type="ECO:0000313" key="3">
    <source>
        <dbReference type="Proteomes" id="UP000024533"/>
    </source>
</evidence>
<reference evidence="2 3" key="1">
    <citation type="submission" date="2014-02" db="EMBL/GenBank/DDBJ databases">
        <title>The Genome Sequence of Trichophyton interdigitale MR816.</title>
        <authorList>
            <consortium name="The Broad Institute Genomics Platform"/>
            <person name="Cuomo C.A."/>
            <person name="White T.C."/>
            <person name="Graser Y."/>
            <person name="Martinez-Rossi N."/>
            <person name="Heitman J."/>
            <person name="Young S.K."/>
            <person name="Zeng Q."/>
            <person name="Gargeya S."/>
            <person name="Abouelleil A."/>
            <person name="Alvarado L."/>
            <person name="Chapman S.B."/>
            <person name="Gainer-Dewar J."/>
            <person name="Goldberg J."/>
            <person name="Griggs A."/>
            <person name="Gujja S."/>
            <person name="Hansen M."/>
            <person name="Howarth C."/>
            <person name="Imamovic A."/>
            <person name="Larimer J."/>
            <person name="Martinez D."/>
            <person name="Murphy C."/>
            <person name="Pearson M.D."/>
            <person name="Persinoti G."/>
            <person name="Poon T."/>
            <person name="Priest M."/>
            <person name="Roberts A.D."/>
            <person name="Saif S."/>
            <person name="Shea T.D."/>
            <person name="Sykes S.N."/>
            <person name="Wortman J."/>
            <person name="Nusbaum C."/>
            <person name="Birren B."/>
        </authorList>
    </citation>
    <scope>NUCLEOTIDE SEQUENCE [LARGE SCALE GENOMIC DNA]</scope>
    <source>
        <strain evidence="2 3">MR816</strain>
    </source>
</reference>
<dbReference type="HOGENOM" id="CLU_2086496_0_0_1"/>
<protein>
    <submittedName>
        <fullName evidence="2">Uncharacterized protein</fullName>
    </submittedName>
</protein>
<dbReference type="EMBL" id="AOKY01000185">
    <property type="protein sequence ID" value="KDB25708.1"/>
    <property type="molecule type" value="Genomic_DNA"/>
</dbReference>
<evidence type="ECO:0000256" key="1">
    <source>
        <dbReference type="SAM" id="MobiDB-lite"/>
    </source>
</evidence>
<accession>A0A059JDJ4</accession>
<gene>
    <name evidence="2" type="ORF">H109_02495</name>
</gene>
<feature type="compositionally biased region" description="Basic and acidic residues" evidence="1">
    <location>
        <begin position="23"/>
        <end position="38"/>
    </location>
</feature>
<proteinExistence type="predicted"/>
<dbReference type="AlphaFoldDB" id="A0A059JDJ4"/>
<keyword evidence="3" id="KW-1185">Reference proteome</keyword>
<dbReference type="Proteomes" id="UP000024533">
    <property type="component" value="Unassembled WGS sequence"/>
</dbReference>
<evidence type="ECO:0000313" key="2">
    <source>
        <dbReference type="EMBL" id="KDB25708.1"/>
    </source>
</evidence>
<feature type="region of interest" description="Disordered" evidence="1">
    <location>
        <begin position="1"/>
        <end position="74"/>
    </location>
</feature>
<feature type="compositionally biased region" description="Acidic residues" evidence="1">
    <location>
        <begin position="46"/>
        <end position="68"/>
    </location>
</feature>
<comment type="caution">
    <text evidence="2">The sequence shown here is derived from an EMBL/GenBank/DDBJ whole genome shotgun (WGS) entry which is preliminary data.</text>
</comment>
<organism evidence="2 3">
    <name type="scientific">Trichophyton interdigitale (strain MR816)</name>
    <dbReference type="NCBI Taxonomy" id="1215338"/>
    <lineage>
        <taxon>Eukaryota</taxon>
        <taxon>Fungi</taxon>
        <taxon>Dikarya</taxon>
        <taxon>Ascomycota</taxon>
        <taxon>Pezizomycotina</taxon>
        <taxon>Eurotiomycetes</taxon>
        <taxon>Eurotiomycetidae</taxon>
        <taxon>Onygenales</taxon>
        <taxon>Arthrodermataceae</taxon>
        <taxon>Trichophyton</taxon>
    </lineage>
</organism>
<name>A0A059JDJ4_TRIIM</name>
<sequence>MRQNVTAASRGIDYKPVYSSRGGTREVEYRSDEAEDAKVGGAQEEKEQEEEEEAEEAEEGEEEEEEDGSLVTGTQRWRVWNAGCDSLDVLLYQPPNFAAPYLPSPPLLLPDSFMMRL</sequence>